<reference evidence="2 3" key="1">
    <citation type="submission" date="2017-06" db="EMBL/GenBank/DDBJ databases">
        <title>Raineya orbicola gen. nov., sp. nov. a slightly thermophilic bacterium of the phylum Bacteroidetes and the description of Raineyaceae fam. nov.</title>
        <authorList>
            <person name="Albuquerque L."/>
            <person name="Polonia A.R.M."/>
            <person name="Barroso C."/>
            <person name="Froufe H.J.C."/>
            <person name="Lage O."/>
            <person name="Lobo-Da-Cunha A."/>
            <person name="Egas C."/>
            <person name="Da Costa M.S."/>
        </authorList>
    </citation>
    <scope>NUCLEOTIDE SEQUENCE [LARGE SCALE GENOMIC DNA]</scope>
    <source>
        <strain evidence="2 3">SPSPC-11</strain>
    </source>
</reference>
<dbReference type="Proteomes" id="UP000233387">
    <property type="component" value="Unassembled WGS sequence"/>
</dbReference>
<sequence length="73" mass="8077">MKKKLKKLGVLAVLLANVTIFAPQKVEAQIEIDISDPSNGNNRHWVEYTIFGIKFYGCVNGGNECLDDIVVTP</sequence>
<comment type="caution">
    <text evidence="2">The sequence shown here is derived from an EMBL/GenBank/DDBJ whole genome shotgun (WGS) entry which is preliminary data.</text>
</comment>
<dbReference type="AlphaFoldDB" id="A0A2N3I8Y3"/>
<feature type="chain" id="PRO_5014871909" evidence="1">
    <location>
        <begin position="23"/>
        <end position="73"/>
    </location>
</feature>
<evidence type="ECO:0000313" key="2">
    <source>
        <dbReference type="EMBL" id="PKQ66750.1"/>
    </source>
</evidence>
<evidence type="ECO:0000256" key="1">
    <source>
        <dbReference type="SAM" id="SignalP"/>
    </source>
</evidence>
<keyword evidence="1" id="KW-0732">Signal</keyword>
<keyword evidence="3" id="KW-1185">Reference proteome</keyword>
<dbReference type="RefSeq" id="WP_101359541.1">
    <property type="nucleotide sequence ID" value="NZ_NKXO01000042.1"/>
</dbReference>
<evidence type="ECO:0000313" key="3">
    <source>
        <dbReference type="Proteomes" id="UP000233387"/>
    </source>
</evidence>
<organism evidence="2 3">
    <name type="scientific">Raineya orbicola</name>
    <dbReference type="NCBI Taxonomy" id="2016530"/>
    <lineage>
        <taxon>Bacteria</taxon>
        <taxon>Pseudomonadati</taxon>
        <taxon>Bacteroidota</taxon>
        <taxon>Cytophagia</taxon>
        <taxon>Cytophagales</taxon>
        <taxon>Raineyaceae</taxon>
        <taxon>Raineya</taxon>
    </lineage>
</organism>
<accession>A0A2N3I8Y3</accession>
<protein>
    <submittedName>
        <fullName evidence="2">Uncharacterized protein</fullName>
    </submittedName>
</protein>
<name>A0A2N3I8Y3_9BACT</name>
<dbReference type="EMBL" id="NKXO01000042">
    <property type="protein sequence ID" value="PKQ66750.1"/>
    <property type="molecule type" value="Genomic_DNA"/>
</dbReference>
<gene>
    <name evidence="2" type="ORF">Rain11_2279</name>
</gene>
<feature type="signal peptide" evidence="1">
    <location>
        <begin position="1"/>
        <end position="22"/>
    </location>
</feature>
<proteinExistence type="predicted"/>